<dbReference type="RefSeq" id="WP_163820979.1">
    <property type="nucleotide sequence ID" value="NZ_JAAGOB010000017.1"/>
</dbReference>
<feature type="domain" description="Metallo-beta-lactamase" evidence="8">
    <location>
        <begin position="561"/>
        <end position="734"/>
    </location>
</feature>
<organism evidence="9 10">
    <name type="scientific">Phytoactinopolyspora alkaliphila</name>
    <dbReference type="NCBI Taxonomy" id="1783498"/>
    <lineage>
        <taxon>Bacteria</taxon>
        <taxon>Bacillati</taxon>
        <taxon>Actinomycetota</taxon>
        <taxon>Actinomycetes</taxon>
        <taxon>Jiangellales</taxon>
        <taxon>Jiangellaceae</taxon>
        <taxon>Phytoactinopolyspora</taxon>
    </lineage>
</organism>
<feature type="transmembrane region" description="Helical" evidence="7">
    <location>
        <begin position="500"/>
        <end position="521"/>
    </location>
</feature>
<feature type="transmembrane region" description="Helical" evidence="7">
    <location>
        <begin position="376"/>
        <end position="393"/>
    </location>
</feature>
<dbReference type="InterPro" id="IPR035681">
    <property type="entry name" value="ComA-like_MBL"/>
</dbReference>
<dbReference type="AlphaFoldDB" id="A0A6N9YTP6"/>
<evidence type="ECO:0000259" key="8">
    <source>
        <dbReference type="SMART" id="SM00849"/>
    </source>
</evidence>
<dbReference type="SMART" id="SM00849">
    <property type="entry name" value="Lactamase_B"/>
    <property type="match status" value="1"/>
</dbReference>
<evidence type="ECO:0000256" key="3">
    <source>
        <dbReference type="ARBA" id="ARBA00022692"/>
    </source>
</evidence>
<dbReference type="PANTHER" id="PTHR30619">
    <property type="entry name" value="DNA INTERNALIZATION/COMPETENCE PROTEIN COMEC/REC2"/>
    <property type="match status" value="1"/>
</dbReference>
<feature type="transmembrane region" description="Helical" evidence="7">
    <location>
        <begin position="352"/>
        <end position="370"/>
    </location>
</feature>
<dbReference type="Gene3D" id="3.60.15.10">
    <property type="entry name" value="Ribonuclease Z/Hydroxyacylglutathione hydrolase-like"/>
    <property type="match status" value="1"/>
</dbReference>
<dbReference type="NCBIfam" id="TIGR00360">
    <property type="entry name" value="ComEC_N-term"/>
    <property type="match status" value="1"/>
</dbReference>
<feature type="transmembrane region" description="Helical" evidence="7">
    <location>
        <begin position="330"/>
        <end position="347"/>
    </location>
</feature>
<dbReference type="Pfam" id="PF03772">
    <property type="entry name" value="Competence"/>
    <property type="match status" value="1"/>
</dbReference>
<evidence type="ECO:0000256" key="1">
    <source>
        <dbReference type="ARBA" id="ARBA00004651"/>
    </source>
</evidence>
<protein>
    <submittedName>
        <fullName evidence="9">MBL fold metallo-hydrolase</fullName>
    </submittedName>
</protein>
<dbReference type="Proteomes" id="UP000469185">
    <property type="component" value="Unassembled WGS sequence"/>
</dbReference>
<dbReference type="EMBL" id="JAAGOB010000017">
    <property type="protein sequence ID" value="NED98189.1"/>
    <property type="molecule type" value="Genomic_DNA"/>
</dbReference>
<feature type="transmembrane region" description="Helical" evidence="7">
    <location>
        <begin position="306"/>
        <end position="324"/>
    </location>
</feature>
<sequence length="803" mass="83612">MTRPGPRGAQPRDGVHDDGSRDDGSRDDGSRDSCQQIDLRLVPVAVALWAGALLGLGMSLRAALMICAATALGLVPLCRGRRRRVRAVAGLAVLCLTAGVVVGASRAASVRDGPVAMLAEQHAHVQVDAVVVDDPRLRGSTSGGDEAGPDRPYVLTRLRIDEMSGRGSTYRLRTPVFAVSSDLSWVDLRPGQRLRVSGGLSPADGGDVAAFFRVRGDPELVGRPGLVARMTEPVREGLRGAVAVVPGAHRALIPGMVVGDESMMDSELREAMRVTGLTHLTAVSGTHVGIVLLAVLGVARLVGLRGYVLPVVALVSLIGFVLLVRPAPSVLRAAVMGSVAVAGVLLAGRRRAVPALAAAVSVLVLVDPWLARSLGFALSVSATAGIVILVPVWERSMAWLPRPLALAVTVPVAAQLACTPVLLAAFGQFSVASVPANLLVAPAVAPAMVLGLAAAVVSPLWAMAASVLAWLAGIPAWWIARVATWLASQPGAEFSWPEGASGALIGVAMALAGMAVMPLVLRRPKLSVATAVVLVVVLLRAFPTPGWPPPGWIIAVCDVGQGDAIVLRAGERSAVVVDAGPDALAMRRCLDSLRIVDVPVLVLTHFHADHVNGVPGVLAGRAVGTAMVSALGEPAANARQVSRWLAEAEVPVHTPGVGERWRVGESIRFEVLWPRRVIVSAESDANNASVVIAAQVSGVEILLTGDVEPLAQQAILAAEPDLSTRIIKVAHHGSRHQDERFLAGLGAELALIGVGDNTHGHPSDDVLDAFRAAGIEVRRTDLHGTFAVVLTPDHTLATVTERR</sequence>
<evidence type="ECO:0000256" key="6">
    <source>
        <dbReference type="SAM" id="MobiDB-lite"/>
    </source>
</evidence>
<evidence type="ECO:0000313" key="9">
    <source>
        <dbReference type="EMBL" id="NED98189.1"/>
    </source>
</evidence>
<evidence type="ECO:0000256" key="2">
    <source>
        <dbReference type="ARBA" id="ARBA00022475"/>
    </source>
</evidence>
<keyword evidence="10" id="KW-1185">Reference proteome</keyword>
<keyword evidence="2" id="KW-1003">Cell membrane</keyword>
<evidence type="ECO:0000256" key="5">
    <source>
        <dbReference type="ARBA" id="ARBA00023136"/>
    </source>
</evidence>
<feature type="compositionally biased region" description="Basic and acidic residues" evidence="6">
    <location>
        <begin position="13"/>
        <end position="31"/>
    </location>
</feature>
<dbReference type="InterPro" id="IPR001279">
    <property type="entry name" value="Metallo-B-lactamas"/>
</dbReference>
<name>A0A6N9YTP6_9ACTN</name>
<feature type="transmembrane region" description="Helical" evidence="7">
    <location>
        <begin position="460"/>
        <end position="480"/>
    </location>
</feature>
<gene>
    <name evidence="9" type="ORF">G1H11_23085</name>
</gene>
<feature type="transmembrane region" description="Helical" evidence="7">
    <location>
        <begin position="87"/>
        <end position="108"/>
    </location>
</feature>
<keyword evidence="9" id="KW-0378">Hydrolase</keyword>
<dbReference type="InterPro" id="IPR052159">
    <property type="entry name" value="Competence_DNA_uptake"/>
</dbReference>
<dbReference type="SUPFAM" id="SSF56281">
    <property type="entry name" value="Metallo-hydrolase/oxidoreductase"/>
    <property type="match status" value="1"/>
</dbReference>
<feature type="transmembrane region" description="Helical" evidence="7">
    <location>
        <begin position="528"/>
        <end position="547"/>
    </location>
</feature>
<feature type="transmembrane region" description="Helical" evidence="7">
    <location>
        <begin position="277"/>
        <end position="299"/>
    </location>
</feature>
<feature type="transmembrane region" description="Helical" evidence="7">
    <location>
        <begin position="405"/>
        <end position="426"/>
    </location>
</feature>
<reference evidence="9 10" key="1">
    <citation type="submission" date="2020-02" db="EMBL/GenBank/DDBJ databases">
        <authorList>
            <person name="Li X.-J."/>
            <person name="Feng X.-M."/>
        </authorList>
    </citation>
    <scope>NUCLEOTIDE SEQUENCE [LARGE SCALE GENOMIC DNA]</scope>
    <source>
        <strain evidence="9 10">CGMCC 4.7225</strain>
    </source>
</reference>
<evidence type="ECO:0000313" key="10">
    <source>
        <dbReference type="Proteomes" id="UP000469185"/>
    </source>
</evidence>
<dbReference type="Pfam" id="PF00753">
    <property type="entry name" value="Lactamase_B"/>
    <property type="match status" value="1"/>
</dbReference>
<keyword evidence="4 7" id="KW-1133">Transmembrane helix</keyword>
<feature type="region of interest" description="Disordered" evidence="6">
    <location>
        <begin position="1"/>
        <end position="32"/>
    </location>
</feature>
<dbReference type="InterPro" id="IPR004477">
    <property type="entry name" value="ComEC_N"/>
</dbReference>
<accession>A0A6N9YTP6</accession>
<dbReference type="InterPro" id="IPR036866">
    <property type="entry name" value="RibonucZ/Hydroxyglut_hydro"/>
</dbReference>
<dbReference type="GO" id="GO:0016787">
    <property type="term" value="F:hydrolase activity"/>
    <property type="evidence" value="ECO:0007669"/>
    <property type="project" value="UniProtKB-KW"/>
</dbReference>
<evidence type="ECO:0000256" key="4">
    <source>
        <dbReference type="ARBA" id="ARBA00022989"/>
    </source>
</evidence>
<feature type="transmembrane region" description="Helical" evidence="7">
    <location>
        <begin position="48"/>
        <end position="75"/>
    </location>
</feature>
<proteinExistence type="predicted"/>
<comment type="subcellular location">
    <subcellularLocation>
        <location evidence="1">Cell membrane</location>
        <topology evidence="1">Multi-pass membrane protein</topology>
    </subcellularLocation>
</comment>
<dbReference type="PANTHER" id="PTHR30619:SF1">
    <property type="entry name" value="RECOMBINATION PROTEIN 2"/>
    <property type="match status" value="1"/>
</dbReference>
<keyword evidence="5 7" id="KW-0472">Membrane</keyword>
<comment type="caution">
    <text evidence="9">The sequence shown here is derived from an EMBL/GenBank/DDBJ whole genome shotgun (WGS) entry which is preliminary data.</text>
</comment>
<dbReference type="CDD" id="cd07731">
    <property type="entry name" value="ComA-like_MBL-fold"/>
    <property type="match status" value="1"/>
</dbReference>
<dbReference type="GO" id="GO:0005886">
    <property type="term" value="C:plasma membrane"/>
    <property type="evidence" value="ECO:0007669"/>
    <property type="project" value="UniProtKB-SubCell"/>
</dbReference>
<evidence type="ECO:0000256" key="7">
    <source>
        <dbReference type="SAM" id="Phobius"/>
    </source>
</evidence>
<feature type="transmembrane region" description="Helical" evidence="7">
    <location>
        <begin position="432"/>
        <end position="453"/>
    </location>
</feature>
<keyword evidence="3 7" id="KW-0812">Transmembrane</keyword>